<organism evidence="2 3">
    <name type="scientific">Ilex paraguariensis</name>
    <name type="common">yerba mate</name>
    <dbReference type="NCBI Taxonomy" id="185542"/>
    <lineage>
        <taxon>Eukaryota</taxon>
        <taxon>Viridiplantae</taxon>
        <taxon>Streptophyta</taxon>
        <taxon>Embryophyta</taxon>
        <taxon>Tracheophyta</taxon>
        <taxon>Spermatophyta</taxon>
        <taxon>Magnoliopsida</taxon>
        <taxon>eudicotyledons</taxon>
        <taxon>Gunneridae</taxon>
        <taxon>Pentapetalae</taxon>
        <taxon>asterids</taxon>
        <taxon>campanulids</taxon>
        <taxon>Aquifoliales</taxon>
        <taxon>Aquifoliaceae</taxon>
        <taxon>Ilex</taxon>
    </lineage>
</organism>
<feature type="compositionally biased region" description="Polar residues" evidence="1">
    <location>
        <begin position="17"/>
        <end position="27"/>
    </location>
</feature>
<protein>
    <submittedName>
        <fullName evidence="2">Uncharacterized protein</fullName>
    </submittedName>
</protein>
<proteinExistence type="predicted"/>
<dbReference type="EMBL" id="CAUOFW020000841">
    <property type="protein sequence ID" value="CAK9137903.1"/>
    <property type="molecule type" value="Genomic_DNA"/>
</dbReference>
<feature type="compositionally biased region" description="Basic residues" evidence="1">
    <location>
        <begin position="28"/>
        <end position="44"/>
    </location>
</feature>
<reference evidence="2 3" key="1">
    <citation type="submission" date="2024-02" db="EMBL/GenBank/DDBJ databases">
        <authorList>
            <person name="Vignale AGUSTIN F."/>
            <person name="Sosa J E."/>
            <person name="Modenutti C."/>
        </authorList>
    </citation>
    <scope>NUCLEOTIDE SEQUENCE [LARGE SCALE GENOMIC DNA]</scope>
</reference>
<feature type="non-terminal residue" evidence="2">
    <location>
        <position position="1"/>
    </location>
</feature>
<gene>
    <name evidence="2" type="ORF">ILEXP_LOCUS4950</name>
</gene>
<accession>A0ABC8QZA3</accession>
<name>A0ABC8QZA3_9AQUA</name>
<dbReference type="Proteomes" id="UP001642360">
    <property type="component" value="Unassembled WGS sequence"/>
</dbReference>
<keyword evidence="3" id="KW-1185">Reference proteome</keyword>
<comment type="caution">
    <text evidence="2">The sequence shown here is derived from an EMBL/GenBank/DDBJ whole genome shotgun (WGS) entry which is preliminary data.</text>
</comment>
<evidence type="ECO:0000256" key="1">
    <source>
        <dbReference type="SAM" id="MobiDB-lite"/>
    </source>
</evidence>
<dbReference type="AlphaFoldDB" id="A0ABC8QZA3"/>
<sequence length="52" mass="5765">AFAKSLRATRVPDVDTASRSISNTSSRPKGKTLRKFPPRKKVKPRKDISPEG</sequence>
<feature type="region of interest" description="Disordered" evidence="1">
    <location>
        <begin position="1"/>
        <end position="52"/>
    </location>
</feature>
<evidence type="ECO:0000313" key="2">
    <source>
        <dbReference type="EMBL" id="CAK9137903.1"/>
    </source>
</evidence>
<evidence type="ECO:0000313" key="3">
    <source>
        <dbReference type="Proteomes" id="UP001642360"/>
    </source>
</evidence>